<name>A0A660SIY0_UNCT6</name>
<evidence type="ECO:0000259" key="4">
    <source>
        <dbReference type="PROSITE" id="PS50113"/>
    </source>
</evidence>
<keyword evidence="2" id="KW-0472">Membrane</keyword>
<dbReference type="Pfam" id="PF13188">
    <property type="entry name" value="PAS_8"/>
    <property type="match status" value="1"/>
</dbReference>
<dbReference type="InterPro" id="IPR001638">
    <property type="entry name" value="Solute-binding_3/MltF_N"/>
</dbReference>
<dbReference type="InterPro" id="IPR000700">
    <property type="entry name" value="PAS-assoc_C"/>
</dbReference>
<keyword evidence="2" id="KW-1133">Transmembrane helix</keyword>
<dbReference type="PANTHER" id="PTHR35936">
    <property type="entry name" value="MEMBRANE-BOUND LYTIC MUREIN TRANSGLYCOSYLASE F"/>
    <property type="match status" value="1"/>
</dbReference>
<evidence type="ECO:0008006" key="7">
    <source>
        <dbReference type="Google" id="ProtNLM"/>
    </source>
</evidence>
<dbReference type="InterPro" id="IPR000014">
    <property type="entry name" value="PAS"/>
</dbReference>
<dbReference type="SUPFAM" id="SSF53850">
    <property type="entry name" value="Periplasmic binding protein-like II"/>
    <property type="match status" value="1"/>
</dbReference>
<dbReference type="SMART" id="SM00062">
    <property type="entry name" value="PBPb"/>
    <property type="match status" value="1"/>
</dbReference>
<dbReference type="CDD" id="cd00130">
    <property type="entry name" value="PAS"/>
    <property type="match status" value="2"/>
</dbReference>
<dbReference type="PROSITE" id="PS50113">
    <property type="entry name" value="PAC"/>
    <property type="match status" value="2"/>
</dbReference>
<reference evidence="5 6" key="1">
    <citation type="submission" date="2018-06" db="EMBL/GenBank/DDBJ databases">
        <title>Extensive metabolic versatility and redundancy in microbially diverse, dynamic hydrothermal sediments.</title>
        <authorList>
            <person name="Dombrowski N."/>
            <person name="Teske A."/>
            <person name="Baker B.J."/>
        </authorList>
    </citation>
    <scope>NUCLEOTIDE SEQUENCE [LARGE SCALE GENOMIC DNA]</scope>
    <source>
        <strain evidence="5">B10_G13</strain>
    </source>
</reference>
<feature type="non-terminal residue" evidence="5">
    <location>
        <position position="688"/>
    </location>
</feature>
<dbReference type="CDD" id="cd13704">
    <property type="entry name" value="PBP2_HisK"/>
    <property type="match status" value="1"/>
</dbReference>
<accession>A0A660SIY0</accession>
<dbReference type="AlphaFoldDB" id="A0A660SIY0"/>
<dbReference type="SUPFAM" id="SSF55785">
    <property type="entry name" value="PYP-like sensor domain (PAS domain)"/>
    <property type="match status" value="2"/>
</dbReference>
<keyword evidence="2" id="KW-0812">Transmembrane</keyword>
<dbReference type="EMBL" id="QNBD01000126">
    <property type="protein sequence ID" value="RKX70623.1"/>
    <property type="molecule type" value="Genomic_DNA"/>
</dbReference>
<organism evidence="5 6">
    <name type="scientific">candidate division TA06 bacterium</name>
    <dbReference type="NCBI Taxonomy" id="2250710"/>
    <lineage>
        <taxon>Bacteria</taxon>
        <taxon>Bacteria division TA06</taxon>
    </lineage>
</organism>
<sequence length="688" mass="78630">MYKRIAVFTILLLLVFSFIYSNDILSKSEREYIDNKGVIVFVGDTNYPPFYFVNKNNDIDGMTVELLRWIATELKLNIEFIHTPLAEGREAVQSGEADILCDFFYSINRDSTFDFTIPICDVPAYIYVKTDRTDIKDINDLSGKIVSMQRGDYAYKFLQIKGIDFKILFTEDFSKAINLLINGESDAVIGDEQVVMYYVYSHNLYEKIKKIGDKLYDGKSSLASKEGESVLVDIISKGIILAQKTGTLDKIAEKWMGKTYEHNYNVFRKYLFISLIILCVILIIFLTTWYTNLILKKNIKIRTKELEIQTTYFKGLFESSPEAIVILDNMDRIIDINNAFKEMFGYKLKEIRNQFINNFIVPEDFKEEASNLSLESLNGNILRKESVRKKKDGTLVDVIIIAAPIKLRKKQIGVYGMYIDISQRKQLEDKLRDEKDKLKNILKSIADGILVIDESKHIVIANRTAEVITGYSSEEIIGKNIFKILKFMDKEIENKLKDIINCIITKNAFSDIPNNIRISDKDGIEHILDINIAPTYNINSEIIGVNVILRDITEKYSLEQELDKVERLNTIGLLAGGIAHDFNNFLTVIMGNISIVTMHLIKGDKLYNYLKLAEKAAINAKHVANQLITFAEGGAPVKKVVNLDYIFEEVKKMALAGSNVKLVYSSPKDLCKVKVDKEQIMETMNSIF</sequence>
<keyword evidence="1" id="KW-0732">Signal</keyword>
<dbReference type="InterPro" id="IPR035965">
    <property type="entry name" value="PAS-like_dom_sf"/>
</dbReference>
<dbReference type="Gene3D" id="1.10.287.130">
    <property type="match status" value="1"/>
</dbReference>
<dbReference type="SMART" id="SM00091">
    <property type="entry name" value="PAS"/>
    <property type="match status" value="2"/>
</dbReference>
<feature type="transmembrane region" description="Helical" evidence="2">
    <location>
        <begin position="270"/>
        <end position="295"/>
    </location>
</feature>
<dbReference type="Gene3D" id="3.30.450.20">
    <property type="entry name" value="PAS domain"/>
    <property type="match status" value="2"/>
</dbReference>
<dbReference type="CDD" id="cd00082">
    <property type="entry name" value="HisKA"/>
    <property type="match status" value="1"/>
</dbReference>
<dbReference type="Pfam" id="PF00497">
    <property type="entry name" value="SBP_bac_3"/>
    <property type="match status" value="1"/>
</dbReference>
<feature type="domain" description="PAC" evidence="4">
    <location>
        <begin position="512"/>
        <end position="564"/>
    </location>
</feature>
<gene>
    <name evidence="5" type="ORF">DRP43_03185</name>
</gene>
<evidence type="ECO:0000313" key="5">
    <source>
        <dbReference type="EMBL" id="RKX70623.1"/>
    </source>
</evidence>
<comment type="caution">
    <text evidence="5">The sequence shown here is derived from an EMBL/GenBank/DDBJ whole genome shotgun (WGS) entry which is preliminary data.</text>
</comment>
<evidence type="ECO:0000259" key="3">
    <source>
        <dbReference type="PROSITE" id="PS50112"/>
    </source>
</evidence>
<protein>
    <recommendedName>
        <fullName evidence="7">Histidine kinase</fullName>
    </recommendedName>
</protein>
<dbReference type="GO" id="GO:0000155">
    <property type="term" value="F:phosphorelay sensor kinase activity"/>
    <property type="evidence" value="ECO:0007669"/>
    <property type="project" value="InterPro"/>
</dbReference>
<dbReference type="NCBIfam" id="TIGR00229">
    <property type="entry name" value="sensory_box"/>
    <property type="match status" value="2"/>
</dbReference>
<dbReference type="PANTHER" id="PTHR35936:SF17">
    <property type="entry name" value="ARGININE-BINDING EXTRACELLULAR PROTEIN ARTP"/>
    <property type="match status" value="1"/>
</dbReference>
<feature type="domain" description="PAC" evidence="4">
    <location>
        <begin position="382"/>
        <end position="433"/>
    </location>
</feature>
<evidence type="ECO:0000256" key="2">
    <source>
        <dbReference type="SAM" id="Phobius"/>
    </source>
</evidence>
<dbReference type="Gene3D" id="3.40.190.10">
    <property type="entry name" value="Periplasmic binding protein-like II"/>
    <property type="match status" value="2"/>
</dbReference>
<dbReference type="Proteomes" id="UP000271125">
    <property type="component" value="Unassembled WGS sequence"/>
</dbReference>
<evidence type="ECO:0000256" key="1">
    <source>
        <dbReference type="ARBA" id="ARBA00022729"/>
    </source>
</evidence>
<dbReference type="Pfam" id="PF13426">
    <property type="entry name" value="PAS_9"/>
    <property type="match status" value="1"/>
</dbReference>
<feature type="domain" description="PAS" evidence="3">
    <location>
        <begin position="434"/>
        <end position="507"/>
    </location>
</feature>
<dbReference type="InterPro" id="IPR003661">
    <property type="entry name" value="HisK_dim/P_dom"/>
</dbReference>
<dbReference type="PROSITE" id="PS50112">
    <property type="entry name" value="PAS"/>
    <property type="match status" value="2"/>
</dbReference>
<dbReference type="InterPro" id="IPR036097">
    <property type="entry name" value="HisK_dim/P_sf"/>
</dbReference>
<dbReference type="SUPFAM" id="SSF47384">
    <property type="entry name" value="Homodimeric domain of signal transducing histidine kinase"/>
    <property type="match status" value="1"/>
</dbReference>
<evidence type="ECO:0000313" key="6">
    <source>
        <dbReference type="Proteomes" id="UP000271125"/>
    </source>
</evidence>
<feature type="domain" description="PAS" evidence="3">
    <location>
        <begin position="309"/>
        <end position="364"/>
    </location>
</feature>
<proteinExistence type="predicted"/>